<accession>A0AAJ8BWT2</accession>
<feature type="transmembrane region" description="Helical" evidence="1">
    <location>
        <begin position="40"/>
        <end position="66"/>
    </location>
</feature>
<dbReference type="KEGG" id="ang:An07g10150"/>
<reference evidence="2" key="2">
    <citation type="submission" date="2025-08" db="UniProtKB">
        <authorList>
            <consortium name="RefSeq"/>
        </authorList>
    </citation>
    <scope>IDENTIFICATION</scope>
</reference>
<evidence type="ECO:0000256" key="1">
    <source>
        <dbReference type="SAM" id="Phobius"/>
    </source>
</evidence>
<dbReference type="RefSeq" id="XP_059603841.1">
    <property type="nucleotide sequence ID" value="XM_059748741.1"/>
</dbReference>
<keyword evidence="1" id="KW-0472">Membrane</keyword>
<name>A0AAJ8BWT2_ASPNG</name>
<dbReference type="AlphaFoldDB" id="A0AAJ8BWT2"/>
<proteinExistence type="predicted"/>
<sequence>MSDDLKRALSSLPPTHPWSHSHVHAKPRLWLKLGNHHRTVVVLVSFRGIATIIPAYLSILGGMMIVTQLARVTDNHDTSIPTLSIHFQAALSLPEDTPNFQSHGLCLWGRQGQGEQSMGFSLQIRPRKACIGLEDKSKRALDHRFVAKLKGGPVAMEPGADRLILARRCPT</sequence>
<keyword evidence="1" id="KW-1133">Transmembrane helix</keyword>
<organism evidence="2">
    <name type="scientific">Aspergillus niger</name>
    <dbReference type="NCBI Taxonomy" id="5061"/>
    <lineage>
        <taxon>Eukaryota</taxon>
        <taxon>Fungi</taxon>
        <taxon>Dikarya</taxon>
        <taxon>Ascomycota</taxon>
        <taxon>Pezizomycotina</taxon>
        <taxon>Eurotiomycetes</taxon>
        <taxon>Eurotiomycetidae</taxon>
        <taxon>Eurotiales</taxon>
        <taxon>Aspergillaceae</taxon>
        <taxon>Aspergillus</taxon>
        <taxon>Aspergillus subgen. Circumdati</taxon>
    </lineage>
</organism>
<protein>
    <submittedName>
        <fullName evidence="2">Uncharacterized protein</fullName>
    </submittedName>
</protein>
<evidence type="ECO:0000313" key="2">
    <source>
        <dbReference type="RefSeq" id="XP_059603841.1"/>
    </source>
</evidence>
<dbReference type="GeneID" id="84591543"/>
<keyword evidence="1" id="KW-0812">Transmembrane</keyword>
<gene>
    <name evidence="2" type="ORF">An07g10150</name>
</gene>
<dbReference type="VEuPathDB" id="FungiDB:An07g10150"/>
<reference evidence="2" key="1">
    <citation type="submission" date="2025-02" db="EMBL/GenBank/DDBJ databases">
        <authorList>
            <consortium name="NCBI Genome Project"/>
        </authorList>
    </citation>
    <scope>NUCLEOTIDE SEQUENCE</scope>
</reference>